<dbReference type="InterPro" id="IPR020846">
    <property type="entry name" value="MFS_dom"/>
</dbReference>
<feature type="transmembrane region" description="Helical" evidence="6">
    <location>
        <begin position="189"/>
        <end position="209"/>
    </location>
</feature>
<feature type="transmembrane region" description="Helical" evidence="6">
    <location>
        <begin position="446"/>
        <end position="468"/>
    </location>
</feature>
<feature type="transmembrane region" description="Helical" evidence="6">
    <location>
        <begin position="96"/>
        <end position="116"/>
    </location>
</feature>
<feature type="transmembrane region" description="Helical" evidence="6">
    <location>
        <begin position="128"/>
        <end position="147"/>
    </location>
</feature>
<dbReference type="SUPFAM" id="SSF103473">
    <property type="entry name" value="MFS general substrate transporter"/>
    <property type="match status" value="1"/>
</dbReference>
<feature type="transmembrane region" description="Helical" evidence="6">
    <location>
        <begin position="381"/>
        <end position="403"/>
    </location>
</feature>
<dbReference type="PANTHER" id="PTHR43791:SF9">
    <property type="entry name" value="MAJOR FACILITATOR-TYPE TRANSPORTER HXNP"/>
    <property type="match status" value="1"/>
</dbReference>
<dbReference type="InterPro" id="IPR011701">
    <property type="entry name" value="MFS"/>
</dbReference>
<keyword evidence="9" id="KW-1185">Reference proteome</keyword>
<evidence type="ECO:0000313" key="8">
    <source>
        <dbReference type="EMBL" id="KAK8173476.1"/>
    </source>
</evidence>
<protein>
    <submittedName>
        <fullName evidence="8">Major facilitator superfamily domain-containing protein</fullName>
    </submittedName>
</protein>
<dbReference type="EMBL" id="JBBWUH010000003">
    <property type="protein sequence ID" value="KAK8173476.1"/>
    <property type="molecule type" value="Genomic_DNA"/>
</dbReference>
<feature type="transmembrane region" description="Helical" evidence="6">
    <location>
        <begin position="355"/>
        <end position="375"/>
    </location>
</feature>
<feature type="domain" description="Major facilitator superfamily (MFS) profile" evidence="7">
    <location>
        <begin position="62"/>
        <end position="507"/>
    </location>
</feature>
<proteinExistence type="predicted"/>
<dbReference type="PANTHER" id="PTHR43791">
    <property type="entry name" value="PERMEASE-RELATED"/>
    <property type="match status" value="1"/>
</dbReference>
<evidence type="ECO:0000256" key="1">
    <source>
        <dbReference type="ARBA" id="ARBA00004141"/>
    </source>
</evidence>
<accession>A0ABR1XZ68</accession>
<dbReference type="Pfam" id="PF07690">
    <property type="entry name" value="MFS_1"/>
    <property type="match status" value="1"/>
</dbReference>
<dbReference type="InterPro" id="IPR036259">
    <property type="entry name" value="MFS_trans_sf"/>
</dbReference>
<evidence type="ECO:0000259" key="7">
    <source>
        <dbReference type="PROSITE" id="PS50850"/>
    </source>
</evidence>
<dbReference type="PROSITE" id="PS50850">
    <property type="entry name" value="MFS"/>
    <property type="match status" value="1"/>
</dbReference>
<organism evidence="8 9">
    <name type="scientific">Phyllosticta citrichinensis</name>
    <dbReference type="NCBI Taxonomy" id="1130410"/>
    <lineage>
        <taxon>Eukaryota</taxon>
        <taxon>Fungi</taxon>
        <taxon>Dikarya</taxon>
        <taxon>Ascomycota</taxon>
        <taxon>Pezizomycotina</taxon>
        <taxon>Dothideomycetes</taxon>
        <taxon>Dothideomycetes incertae sedis</taxon>
        <taxon>Botryosphaeriales</taxon>
        <taxon>Phyllostictaceae</taxon>
        <taxon>Phyllosticta</taxon>
    </lineage>
</organism>
<dbReference type="Proteomes" id="UP001456524">
    <property type="component" value="Unassembled WGS sequence"/>
</dbReference>
<gene>
    <name evidence="8" type="ORF">IWX90DRAFT_427067</name>
</gene>
<keyword evidence="3 6" id="KW-0812">Transmembrane</keyword>
<feature type="transmembrane region" description="Helical" evidence="6">
    <location>
        <begin position="58"/>
        <end position="76"/>
    </location>
</feature>
<dbReference type="Gene3D" id="1.20.1250.20">
    <property type="entry name" value="MFS general substrate transporter like domains"/>
    <property type="match status" value="2"/>
</dbReference>
<keyword evidence="5 6" id="KW-0472">Membrane</keyword>
<evidence type="ECO:0000256" key="2">
    <source>
        <dbReference type="ARBA" id="ARBA00022448"/>
    </source>
</evidence>
<feature type="transmembrane region" description="Helical" evidence="6">
    <location>
        <begin position="221"/>
        <end position="241"/>
    </location>
</feature>
<feature type="transmembrane region" description="Helical" evidence="6">
    <location>
        <begin position="415"/>
        <end position="434"/>
    </location>
</feature>
<reference evidence="8 9" key="1">
    <citation type="journal article" date="2022" name="G3 (Bethesda)">
        <title>Enemy or ally: a genomic approach to elucidate the lifestyle of Phyllosticta citrichinaensis.</title>
        <authorList>
            <person name="Buijs V.A."/>
            <person name="Groenewald J.Z."/>
            <person name="Haridas S."/>
            <person name="LaButti K.M."/>
            <person name="Lipzen A."/>
            <person name="Martin F.M."/>
            <person name="Barry K."/>
            <person name="Grigoriev I.V."/>
            <person name="Crous P.W."/>
            <person name="Seidl M.F."/>
        </authorList>
    </citation>
    <scope>NUCLEOTIDE SEQUENCE [LARGE SCALE GENOMIC DNA]</scope>
    <source>
        <strain evidence="8 9">CBS 129764</strain>
    </source>
</reference>
<keyword evidence="2" id="KW-0813">Transport</keyword>
<feature type="transmembrane region" description="Helical" evidence="6">
    <location>
        <begin position="289"/>
        <end position="314"/>
    </location>
</feature>
<evidence type="ECO:0000256" key="6">
    <source>
        <dbReference type="SAM" id="Phobius"/>
    </source>
</evidence>
<evidence type="ECO:0000256" key="3">
    <source>
        <dbReference type="ARBA" id="ARBA00022692"/>
    </source>
</evidence>
<keyword evidence="4 6" id="KW-1133">Transmembrane helix</keyword>
<comment type="subcellular location">
    <subcellularLocation>
        <location evidence="1">Membrane</location>
        <topology evidence="1">Multi-pass membrane protein</topology>
    </subcellularLocation>
</comment>
<evidence type="ECO:0000313" key="9">
    <source>
        <dbReference type="Proteomes" id="UP001456524"/>
    </source>
</evidence>
<evidence type="ECO:0000256" key="4">
    <source>
        <dbReference type="ARBA" id="ARBA00022989"/>
    </source>
</evidence>
<name>A0ABR1XZ68_9PEZI</name>
<feature type="transmembrane region" description="Helical" evidence="6">
    <location>
        <begin position="326"/>
        <end position="343"/>
    </location>
</feature>
<feature type="transmembrane region" description="Helical" evidence="6">
    <location>
        <begin position="159"/>
        <end position="177"/>
    </location>
</feature>
<evidence type="ECO:0000256" key="5">
    <source>
        <dbReference type="ARBA" id="ARBA00023136"/>
    </source>
</evidence>
<comment type="caution">
    <text evidence="8">The sequence shown here is derived from an EMBL/GenBank/DDBJ whole genome shotgun (WGS) entry which is preliminary data.</text>
</comment>
<sequence>MYPKTEGPPSIGGAPENRTLSDAHCELAIDKEQVDTDSDGRSLPEIDKSAERKVVRKFDYTVMVVTFLIFFAKGLGRRTLGHAKTDGMEKDLHFHGNQYSLLVMAVNIPLCLLCLPANLITRRYEPKWFIVGFTMAAGLLAMCHAAAKSFEQMVATRVLLGAIDAGFRPCCMFYLSTFYTRGELASRYAIWYSGGAFAGGFSGLISFGLFRAGGALKGWQYLFLVQGGLTFCMGLIAAVVLPKTPWGWKRLSEEEKTIAVVRGQRDSTPRVKTPWNMSEGLKPFKTLRIYILSVIALCYGVGSSAVGTFLPQIITTFGYSKLKTNFLTTFPNIFGVIVLYAFARSSDRRRERSLHLLLSMFINMVGLIILLSLNAKEHPGVAYFATFLMCGGGMTPTALFHSWHVGNLPTENGRIYVLSYMIGAANAGGFITSLTYRKQDEPRHVLFLLATAVSTAVGMVLIVAVRWWMVRDNNRRDRVMGKKLRSKDVPLSDLVDGSSDLRWRWFV</sequence>